<feature type="transmembrane region" description="Helical" evidence="1">
    <location>
        <begin position="55"/>
        <end position="74"/>
    </location>
</feature>
<keyword evidence="1" id="KW-0812">Transmembrane</keyword>
<keyword evidence="3" id="KW-1185">Reference proteome</keyword>
<dbReference type="Proteomes" id="UP000250218">
    <property type="component" value="Chromosome"/>
</dbReference>
<dbReference type="KEGG" id="mane:DP065_01540"/>
<keyword evidence="1" id="KW-1133">Transmembrane helix</keyword>
<gene>
    <name evidence="2" type="ORF">DP065_01540</name>
</gene>
<proteinExistence type="predicted"/>
<keyword evidence="1" id="KW-0472">Membrane</keyword>
<accession>A0A2Z4NDF7</accession>
<evidence type="ECO:0000313" key="2">
    <source>
        <dbReference type="EMBL" id="AWX69435.1"/>
    </source>
</evidence>
<name>A0A2Z4NDF7_9BACT</name>
<evidence type="ECO:0000256" key="1">
    <source>
        <dbReference type="SAM" id="Phobius"/>
    </source>
</evidence>
<evidence type="ECO:0000313" key="3">
    <source>
        <dbReference type="Proteomes" id="UP000250218"/>
    </source>
</evidence>
<protein>
    <submittedName>
        <fullName evidence="2">Uncharacterized protein</fullName>
    </submittedName>
</protein>
<sequence>MRKEIKRIALVSLIFSIIYFIVLCISLFALLVVLMLKSKDSTKEEVLIIAGIKKFLISIIVLFPIVIAVLNILLTIKMHRISAQALLILGIFFIIPSFFILPRILNNQELIKFSALKAEEDLKIALSSEK</sequence>
<organism evidence="2 3">
    <name type="scientific">[Mycoplasma] anseris</name>
    <dbReference type="NCBI Taxonomy" id="92400"/>
    <lineage>
        <taxon>Bacteria</taxon>
        <taxon>Bacillati</taxon>
        <taxon>Mycoplasmatota</taxon>
        <taxon>Mycoplasmoidales</taxon>
        <taxon>Metamycoplasmataceae</taxon>
        <taxon>Metamycoplasma</taxon>
    </lineage>
</organism>
<dbReference type="EMBL" id="CP030140">
    <property type="protein sequence ID" value="AWX69435.1"/>
    <property type="molecule type" value="Genomic_DNA"/>
</dbReference>
<reference evidence="3" key="1">
    <citation type="submission" date="2018-06" db="EMBL/GenBank/DDBJ databases">
        <title>Complete genome sequences of Mycoplasma anatis, M. anseris and M. cloacale type strains.</title>
        <authorList>
            <person name="Grozner D."/>
            <person name="Forro B."/>
            <person name="Sulyok K.M."/>
            <person name="Marton S."/>
            <person name="Kreizinger Z."/>
            <person name="Banyai K."/>
            <person name="Gyuranecz M."/>
        </authorList>
    </citation>
    <scope>NUCLEOTIDE SEQUENCE [LARGE SCALE GENOMIC DNA]</scope>
    <source>
        <strain evidence="3">ATCC 49234</strain>
    </source>
</reference>
<dbReference type="AlphaFoldDB" id="A0A2Z4NDF7"/>
<dbReference type="RefSeq" id="WP_033178480.1">
    <property type="nucleotide sequence ID" value="NZ_CP030140.1"/>
</dbReference>
<feature type="transmembrane region" description="Helical" evidence="1">
    <location>
        <begin position="86"/>
        <end position="105"/>
    </location>
</feature>
<feature type="transmembrane region" description="Helical" evidence="1">
    <location>
        <begin position="12"/>
        <end position="35"/>
    </location>
</feature>